<sequence length="118" mass="13739">RLSRSHPNNSLVYTDEPSGKMYTIPPGTPVGYSSYFLHRDPTIFPEPDEFRPERWLNISPLERQKLKAHANSFGRGTRQCMGVRLAYAELYLTLGHMFRPLGRKWSWKIRCIRGMLSV</sequence>
<proteinExistence type="predicted"/>
<gene>
    <name evidence="1" type="ORF">BU25DRAFT_346954</name>
</gene>
<evidence type="ECO:0000313" key="1">
    <source>
        <dbReference type="EMBL" id="KAF2624983.1"/>
    </source>
</evidence>
<accession>A0ACB6RV61</accession>
<organism evidence="1 2">
    <name type="scientific">Macroventuria anomochaeta</name>
    <dbReference type="NCBI Taxonomy" id="301207"/>
    <lineage>
        <taxon>Eukaryota</taxon>
        <taxon>Fungi</taxon>
        <taxon>Dikarya</taxon>
        <taxon>Ascomycota</taxon>
        <taxon>Pezizomycotina</taxon>
        <taxon>Dothideomycetes</taxon>
        <taxon>Pleosporomycetidae</taxon>
        <taxon>Pleosporales</taxon>
        <taxon>Pleosporineae</taxon>
        <taxon>Didymellaceae</taxon>
        <taxon>Macroventuria</taxon>
    </lineage>
</organism>
<comment type="caution">
    <text evidence="1">The sequence shown here is derived from an EMBL/GenBank/DDBJ whole genome shotgun (WGS) entry which is preliminary data.</text>
</comment>
<dbReference type="EMBL" id="MU006728">
    <property type="protein sequence ID" value="KAF2624983.1"/>
    <property type="molecule type" value="Genomic_DNA"/>
</dbReference>
<keyword evidence="2" id="KW-1185">Reference proteome</keyword>
<protein>
    <submittedName>
        <fullName evidence="1">Cytochrome P450</fullName>
    </submittedName>
</protein>
<name>A0ACB6RV61_9PLEO</name>
<evidence type="ECO:0000313" key="2">
    <source>
        <dbReference type="Proteomes" id="UP000799754"/>
    </source>
</evidence>
<dbReference type="Proteomes" id="UP000799754">
    <property type="component" value="Unassembled WGS sequence"/>
</dbReference>
<feature type="non-terminal residue" evidence="1">
    <location>
        <position position="1"/>
    </location>
</feature>
<reference evidence="1" key="1">
    <citation type="journal article" date="2020" name="Stud. Mycol.">
        <title>101 Dothideomycetes genomes: a test case for predicting lifestyles and emergence of pathogens.</title>
        <authorList>
            <person name="Haridas S."/>
            <person name="Albert R."/>
            <person name="Binder M."/>
            <person name="Bloem J."/>
            <person name="Labutti K."/>
            <person name="Salamov A."/>
            <person name="Andreopoulos B."/>
            <person name="Baker S."/>
            <person name="Barry K."/>
            <person name="Bills G."/>
            <person name="Bluhm B."/>
            <person name="Cannon C."/>
            <person name="Castanera R."/>
            <person name="Culley D."/>
            <person name="Daum C."/>
            <person name="Ezra D."/>
            <person name="Gonzalez J."/>
            <person name="Henrissat B."/>
            <person name="Kuo A."/>
            <person name="Liang C."/>
            <person name="Lipzen A."/>
            <person name="Lutzoni F."/>
            <person name="Magnuson J."/>
            <person name="Mondo S."/>
            <person name="Nolan M."/>
            <person name="Ohm R."/>
            <person name="Pangilinan J."/>
            <person name="Park H.-J."/>
            <person name="Ramirez L."/>
            <person name="Alfaro M."/>
            <person name="Sun H."/>
            <person name="Tritt A."/>
            <person name="Yoshinaga Y."/>
            <person name="Zwiers L.-H."/>
            <person name="Turgeon B."/>
            <person name="Goodwin S."/>
            <person name="Spatafora J."/>
            <person name="Crous P."/>
            <person name="Grigoriev I."/>
        </authorList>
    </citation>
    <scope>NUCLEOTIDE SEQUENCE</scope>
    <source>
        <strain evidence="1">CBS 525.71</strain>
    </source>
</reference>